<keyword evidence="6" id="KW-0539">Nucleus</keyword>
<dbReference type="Gene3D" id="4.10.240.10">
    <property type="entry name" value="Zn(2)-C6 fungal-type DNA-binding domain"/>
    <property type="match status" value="1"/>
</dbReference>
<dbReference type="EMBL" id="JAPVEA010000008">
    <property type="protein sequence ID" value="KAJ5439990.1"/>
    <property type="molecule type" value="Genomic_DNA"/>
</dbReference>
<dbReference type="Proteomes" id="UP001213681">
    <property type="component" value="Unassembled WGS sequence"/>
</dbReference>
<protein>
    <recommendedName>
        <fullName evidence="7">Xylanolytic transcriptional activator regulatory domain-containing protein</fullName>
    </recommendedName>
</protein>
<proteinExistence type="predicted"/>
<evidence type="ECO:0000313" key="9">
    <source>
        <dbReference type="Proteomes" id="UP001213681"/>
    </source>
</evidence>
<dbReference type="Pfam" id="PF00172">
    <property type="entry name" value="Zn_clus"/>
    <property type="match status" value="1"/>
</dbReference>
<keyword evidence="2" id="KW-0479">Metal-binding</keyword>
<evidence type="ECO:0000256" key="4">
    <source>
        <dbReference type="ARBA" id="ARBA00023125"/>
    </source>
</evidence>
<dbReference type="GO" id="GO:0006351">
    <property type="term" value="P:DNA-templated transcription"/>
    <property type="evidence" value="ECO:0007669"/>
    <property type="project" value="InterPro"/>
</dbReference>
<dbReference type="InterPro" id="IPR007219">
    <property type="entry name" value="XnlR_reg_dom"/>
</dbReference>
<keyword evidence="5" id="KW-0804">Transcription</keyword>
<dbReference type="AlphaFoldDB" id="A0AAD6FZW3"/>
<dbReference type="InterPro" id="IPR051711">
    <property type="entry name" value="Stress_Response_Reg"/>
</dbReference>
<evidence type="ECO:0000256" key="2">
    <source>
        <dbReference type="ARBA" id="ARBA00022723"/>
    </source>
</evidence>
<name>A0AAD6FZW3_9EURO</name>
<keyword evidence="4" id="KW-0238">DNA-binding</keyword>
<comment type="caution">
    <text evidence="8">The sequence shown here is derived from an EMBL/GenBank/DDBJ whole genome shotgun (WGS) entry which is preliminary data.</text>
</comment>
<dbReference type="PANTHER" id="PTHR47540:SF6">
    <property type="entry name" value="ZN(II)2CYS6 TRANSCRIPTION FACTOR (EUROFUNG)"/>
    <property type="match status" value="1"/>
</dbReference>
<dbReference type="GO" id="GO:0005634">
    <property type="term" value="C:nucleus"/>
    <property type="evidence" value="ECO:0007669"/>
    <property type="project" value="UniProtKB-SubCell"/>
</dbReference>
<evidence type="ECO:0000256" key="6">
    <source>
        <dbReference type="ARBA" id="ARBA00023242"/>
    </source>
</evidence>
<evidence type="ECO:0000256" key="1">
    <source>
        <dbReference type="ARBA" id="ARBA00004123"/>
    </source>
</evidence>
<dbReference type="GO" id="GO:0008270">
    <property type="term" value="F:zinc ion binding"/>
    <property type="evidence" value="ECO:0007669"/>
    <property type="project" value="InterPro"/>
</dbReference>
<evidence type="ECO:0000313" key="8">
    <source>
        <dbReference type="EMBL" id="KAJ5439990.1"/>
    </source>
</evidence>
<dbReference type="SMART" id="SM00906">
    <property type="entry name" value="Fungal_trans"/>
    <property type="match status" value="1"/>
</dbReference>
<dbReference type="InterPro" id="IPR001138">
    <property type="entry name" value="Zn2Cys6_DnaBD"/>
</dbReference>
<dbReference type="RefSeq" id="XP_056763219.1">
    <property type="nucleotide sequence ID" value="XM_056914370.1"/>
</dbReference>
<reference evidence="8" key="1">
    <citation type="submission" date="2022-12" db="EMBL/GenBank/DDBJ databases">
        <authorList>
            <person name="Petersen C."/>
        </authorList>
    </citation>
    <scope>NUCLEOTIDE SEQUENCE</scope>
    <source>
        <strain evidence="8">IBT 16125</strain>
    </source>
</reference>
<sequence length="738" mass="82334">MQPVPRSDSIGANRKQRRAAIAQSKIKCSGDEPCANCRRRSLTCQFSEGNNKILVSESTWLSAAGTYGRYLRDLQKQAYNWQRATGVKRPREDCFRFDDDLDVGHIVNDFGATAELLGSGSGGSPSSPAADLSCTIWASPFTLPTTVIKDTHQEQRNWIWLAPSSAWSLTARLIVMMTEKLEVDSTQDTPRFYLDGDIYPFAWNRVTSSDPIDTSGLPSLDYTLHLFQIVQFHLGQAYRFFDHDSFIARIRQFYNSPSDGKAAEPRFWFVQFLMVLALGNAFLSRPRNQKDPPGAKFFVRAMSAMPNYTSTGKDSLLAIEALALVGLYLYAIDHREAAHVHVGHAIRIAQLEGMHTQLPEEVLGAATVARCRNLWWSLYTMDRHFSPSLGLPMTTKDSEITTLISSPSSSPQDLAFSLQVRITRMHSFIISTIYKTEKTPLGTFLEITRNILETMARYAEEIEKMIHVSFQGSIDNVSKAPSFTSMDHLIDFVQCVIVATRPLLLSVLKERLEKLGRAEEDWQKFLALPISLISIGIKSAEKTLRIIGDENGLLETFLPFDLELTYAAALHLTMANALFPPNTNTDSRSYSQVAHSILDEMVLSGNRVAEARKRELISIEGLFKELARRVEQEGLRILTLADQGLTDLAPLNIPNESRSDATITEPVTAFQSLGRDDRPSSAGSLAPANIEFLDSIGISSNEFLSIVDQINNPGMPYGALEVRPDWLLGEDPPSYSFD</sequence>
<dbReference type="GeneID" id="81604613"/>
<keyword evidence="9" id="KW-1185">Reference proteome</keyword>
<dbReference type="GO" id="GO:0043565">
    <property type="term" value="F:sequence-specific DNA binding"/>
    <property type="evidence" value="ECO:0007669"/>
    <property type="project" value="TreeGrafter"/>
</dbReference>
<keyword evidence="3" id="KW-0805">Transcription regulation</keyword>
<dbReference type="CDD" id="cd00067">
    <property type="entry name" value="GAL4"/>
    <property type="match status" value="1"/>
</dbReference>
<dbReference type="GO" id="GO:0045944">
    <property type="term" value="P:positive regulation of transcription by RNA polymerase II"/>
    <property type="evidence" value="ECO:0007669"/>
    <property type="project" value="TreeGrafter"/>
</dbReference>
<evidence type="ECO:0000256" key="3">
    <source>
        <dbReference type="ARBA" id="ARBA00023015"/>
    </source>
</evidence>
<dbReference type="GO" id="GO:0000981">
    <property type="term" value="F:DNA-binding transcription factor activity, RNA polymerase II-specific"/>
    <property type="evidence" value="ECO:0007669"/>
    <property type="project" value="InterPro"/>
</dbReference>
<gene>
    <name evidence="8" type="ORF">N7458_010988</name>
</gene>
<evidence type="ECO:0000256" key="5">
    <source>
        <dbReference type="ARBA" id="ARBA00023163"/>
    </source>
</evidence>
<evidence type="ECO:0000259" key="7">
    <source>
        <dbReference type="SMART" id="SM00906"/>
    </source>
</evidence>
<feature type="domain" description="Xylanolytic transcriptional activator regulatory" evidence="7">
    <location>
        <begin position="338"/>
        <end position="410"/>
    </location>
</feature>
<comment type="subcellular location">
    <subcellularLocation>
        <location evidence="1">Nucleus</location>
    </subcellularLocation>
</comment>
<reference evidence="8" key="2">
    <citation type="journal article" date="2023" name="IMA Fungus">
        <title>Comparative genomic study of the Penicillium genus elucidates a diverse pangenome and 15 lateral gene transfer events.</title>
        <authorList>
            <person name="Petersen C."/>
            <person name="Sorensen T."/>
            <person name="Nielsen M.R."/>
            <person name="Sondergaard T.E."/>
            <person name="Sorensen J.L."/>
            <person name="Fitzpatrick D.A."/>
            <person name="Frisvad J.C."/>
            <person name="Nielsen K.L."/>
        </authorList>
    </citation>
    <scope>NUCLEOTIDE SEQUENCE</scope>
    <source>
        <strain evidence="8">IBT 16125</strain>
    </source>
</reference>
<dbReference type="InterPro" id="IPR036864">
    <property type="entry name" value="Zn2-C6_fun-type_DNA-bd_sf"/>
</dbReference>
<dbReference type="Pfam" id="PF04082">
    <property type="entry name" value="Fungal_trans"/>
    <property type="match status" value="1"/>
</dbReference>
<accession>A0AAD6FZW3</accession>
<dbReference type="CDD" id="cd12148">
    <property type="entry name" value="fungal_TF_MHR"/>
    <property type="match status" value="1"/>
</dbReference>
<organism evidence="8 9">
    <name type="scientific">Penicillium daleae</name>
    <dbReference type="NCBI Taxonomy" id="63821"/>
    <lineage>
        <taxon>Eukaryota</taxon>
        <taxon>Fungi</taxon>
        <taxon>Dikarya</taxon>
        <taxon>Ascomycota</taxon>
        <taxon>Pezizomycotina</taxon>
        <taxon>Eurotiomycetes</taxon>
        <taxon>Eurotiomycetidae</taxon>
        <taxon>Eurotiales</taxon>
        <taxon>Aspergillaceae</taxon>
        <taxon>Penicillium</taxon>
    </lineage>
</organism>
<dbReference type="PANTHER" id="PTHR47540">
    <property type="entry name" value="THIAMINE REPRESSIBLE GENES REGULATORY PROTEIN THI5"/>
    <property type="match status" value="1"/>
</dbReference>